<evidence type="ECO:0000313" key="2">
    <source>
        <dbReference type="Proteomes" id="UP001642487"/>
    </source>
</evidence>
<protein>
    <submittedName>
        <fullName evidence="1">Uncharacterized protein</fullName>
    </submittedName>
</protein>
<dbReference type="EMBL" id="OZ021736">
    <property type="protein sequence ID" value="CAK9314946.1"/>
    <property type="molecule type" value="Genomic_DNA"/>
</dbReference>
<gene>
    <name evidence="1" type="ORF">CITCOLO1_LOCUS6719</name>
</gene>
<reference evidence="1 2" key="1">
    <citation type="submission" date="2024-03" db="EMBL/GenBank/DDBJ databases">
        <authorList>
            <person name="Gkanogiannis A."/>
            <person name="Becerra Lopez-Lavalle L."/>
        </authorList>
    </citation>
    <scope>NUCLEOTIDE SEQUENCE [LARGE SCALE GENOMIC DNA]</scope>
</reference>
<dbReference type="Proteomes" id="UP001642487">
    <property type="component" value="Chromosome 2"/>
</dbReference>
<accession>A0ABP0Y718</accession>
<keyword evidence="2" id="KW-1185">Reference proteome</keyword>
<organism evidence="1 2">
    <name type="scientific">Citrullus colocynthis</name>
    <name type="common">colocynth</name>
    <dbReference type="NCBI Taxonomy" id="252529"/>
    <lineage>
        <taxon>Eukaryota</taxon>
        <taxon>Viridiplantae</taxon>
        <taxon>Streptophyta</taxon>
        <taxon>Embryophyta</taxon>
        <taxon>Tracheophyta</taxon>
        <taxon>Spermatophyta</taxon>
        <taxon>Magnoliopsida</taxon>
        <taxon>eudicotyledons</taxon>
        <taxon>Gunneridae</taxon>
        <taxon>Pentapetalae</taxon>
        <taxon>rosids</taxon>
        <taxon>fabids</taxon>
        <taxon>Cucurbitales</taxon>
        <taxon>Cucurbitaceae</taxon>
        <taxon>Benincaseae</taxon>
        <taxon>Citrullus</taxon>
    </lineage>
</organism>
<sequence>MENGNLKCRCRIELVLNPKKNILSYEAGRKLNQYPCELRKGKRTQKKKPQLQKRICRSSKRNNIYIYIIERERERERGIRLKNPLKEATFVPRGEKTPKAVTLRSFKRFTPLKKKLVR</sequence>
<evidence type="ECO:0000313" key="1">
    <source>
        <dbReference type="EMBL" id="CAK9314946.1"/>
    </source>
</evidence>
<proteinExistence type="predicted"/>
<name>A0ABP0Y718_9ROSI</name>